<evidence type="ECO:0000256" key="9">
    <source>
        <dbReference type="ARBA" id="ARBA00023157"/>
    </source>
</evidence>
<evidence type="ECO:0000256" key="12">
    <source>
        <dbReference type="PROSITE-ProRule" id="PRU00479"/>
    </source>
</evidence>
<dbReference type="PROSITE" id="PS00022">
    <property type="entry name" value="EGF_1"/>
    <property type="match status" value="9"/>
</dbReference>
<evidence type="ECO:0000256" key="8">
    <source>
        <dbReference type="ARBA" id="ARBA00023136"/>
    </source>
</evidence>
<dbReference type="InterPro" id="IPR000742">
    <property type="entry name" value="EGF"/>
</dbReference>
<comment type="similarity">
    <text evidence="3">Belongs to the seminal plasma protein family.</text>
</comment>
<dbReference type="InterPro" id="IPR051355">
    <property type="entry name" value="Notch/Slit_guidance"/>
</dbReference>
<dbReference type="GO" id="GO:0005576">
    <property type="term" value="C:extracellular region"/>
    <property type="evidence" value="ECO:0007669"/>
    <property type="project" value="UniProtKB-SubCell"/>
</dbReference>
<dbReference type="SMART" id="SM00179">
    <property type="entry name" value="EGF_CA"/>
    <property type="match status" value="9"/>
</dbReference>
<keyword evidence="8" id="KW-0472">Membrane</keyword>
<evidence type="ECO:0000259" key="14">
    <source>
        <dbReference type="PROSITE" id="PS51092"/>
    </source>
</evidence>
<dbReference type="SUPFAM" id="SSF57440">
    <property type="entry name" value="Kringle-like"/>
    <property type="match status" value="2"/>
</dbReference>
<comment type="caution">
    <text evidence="12">Lacks conserved residue(s) required for the propagation of feature annotation.</text>
</comment>
<dbReference type="GO" id="GO:0007219">
    <property type="term" value="P:Notch signaling pathway"/>
    <property type="evidence" value="ECO:0007669"/>
    <property type="project" value="TreeGrafter"/>
</dbReference>
<dbReference type="PROSITE" id="PS01186">
    <property type="entry name" value="EGF_2"/>
    <property type="match status" value="7"/>
</dbReference>
<keyword evidence="7" id="KW-0677">Repeat</keyword>
<evidence type="ECO:0000256" key="1">
    <source>
        <dbReference type="ARBA" id="ARBA00004370"/>
    </source>
</evidence>
<dbReference type="InterPro" id="IPR036943">
    <property type="entry name" value="FN_type2_sf"/>
</dbReference>
<dbReference type="FunFam" id="2.10.25.10:FF:000309">
    <property type="entry name" value="Uncharacterized protein, isoform A"/>
    <property type="match status" value="1"/>
</dbReference>
<dbReference type="Pfam" id="PF00008">
    <property type="entry name" value="EGF"/>
    <property type="match status" value="7"/>
</dbReference>
<keyword evidence="15" id="KW-1185">Reference proteome</keyword>
<feature type="domain" description="EGF-like" evidence="13">
    <location>
        <begin position="89"/>
        <end position="125"/>
    </location>
</feature>
<evidence type="ECO:0000256" key="6">
    <source>
        <dbReference type="ARBA" id="ARBA00022729"/>
    </source>
</evidence>
<dbReference type="GO" id="GO:0007411">
    <property type="term" value="P:axon guidance"/>
    <property type="evidence" value="ECO:0007669"/>
    <property type="project" value="TreeGrafter"/>
</dbReference>
<dbReference type="GO" id="GO:0009986">
    <property type="term" value="C:cell surface"/>
    <property type="evidence" value="ECO:0007669"/>
    <property type="project" value="TreeGrafter"/>
</dbReference>
<dbReference type="InterPro" id="IPR000152">
    <property type="entry name" value="EGF-type_Asp/Asn_hydroxyl_site"/>
</dbReference>
<dbReference type="FunFam" id="2.10.25.10:FF:000066">
    <property type="entry name" value="FAT atypical cadherin 4"/>
    <property type="match status" value="1"/>
</dbReference>
<dbReference type="Pfam" id="PF00040">
    <property type="entry name" value="fn2"/>
    <property type="match status" value="2"/>
</dbReference>
<feature type="disulfide bond" evidence="11">
    <location>
        <begin position="115"/>
        <end position="124"/>
    </location>
</feature>
<dbReference type="InterPro" id="IPR013806">
    <property type="entry name" value="Kringle-like"/>
</dbReference>
<dbReference type="SMART" id="SM00706">
    <property type="entry name" value="TECPR"/>
    <property type="match status" value="6"/>
</dbReference>
<dbReference type="PANTHER" id="PTHR45836:SF23">
    <property type="entry name" value="NEUROGENIC LOCUS NOTCH HOMOLOG PROTEIN 1"/>
    <property type="match status" value="1"/>
</dbReference>
<dbReference type="FunFam" id="2.10.25.10:FF:000006">
    <property type="entry name" value="Versican core protein-like isoform 1"/>
    <property type="match status" value="1"/>
</dbReference>
<dbReference type="PROSITE" id="PS50026">
    <property type="entry name" value="EGF_3"/>
    <property type="match status" value="10"/>
</dbReference>
<evidence type="ECO:0000256" key="10">
    <source>
        <dbReference type="ARBA" id="ARBA00023180"/>
    </source>
</evidence>
<keyword evidence="4" id="KW-0964">Secreted</keyword>
<dbReference type="CDD" id="cd00054">
    <property type="entry name" value="EGF_CA"/>
    <property type="match status" value="7"/>
</dbReference>
<dbReference type="KEGG" id="bbel:109462781"/>
<evidence type="ECO:0000313" key="15">
    <source>
        <dbReference type="Proteomes" id="UP000515135"/>
    </source>
</evidence>
<protein>
    <submittedName>
        <fullName evidence="16">Delta-like protein D isoform X1</fullName>
    </submittedName>
</protein>
<evidence type="ECO:0000256" key="4">
    <source>
        <dbReference type="ARBA" id="ARBA00022525"/>
    </source>
</evidence>
<feature type="disulfide bond" evidence="11">
    <location>
        <begin position="269"/>
        <end position="278"/>
    </location>
</feature>
<dbReference type="PANTHER" id="PTHR45836">
    <property type="entry name" value="SLIT HOMOLOG"/>
    <property type="match status" value="1"/>
</dbReference>
<dbReference type="Gene3D" id="2.10.10.10">
    <property type="entry name" value="Fibronectin, type II, collagen-binding"/>
    <property type="match status" value="2"/>
</dbReference>
<dbReference type="PROSITE" id="PS01187">
    <property type="entry name" value="EGF_CA"/>
    <property type="match status" value="3"/>
</dbReference>
<dbReference type="AlphaFoldDB" id="A0A6P4XEG3"/>
<dbReference type="Pfam" id="PF12661">
    <property type="entry name" value="hEGF"/>
    <property type="match status" value="1"/>
</dbReference>
<dbReference type="Gene3D" id="2.10.25.10">
    <property type="entry name" value="Laminin"/>
    <property type="match status" value="9"/>
</dbReference>
<evidence type="ECO:0000256" key="7">
    <source>
        <dbReference type="ARBA" id="ARBA00022737"/>
    </source>
</evidence>
<feature type="domain" description="EGF-like" evidence="13">
    <location>
        <begin position="48"/>
        <end position="87"/>
    </location>
</feature>
<dbReference type="FunFam" id="2.10.25.10:FF:000230">
    <property type="entry name" value="Delta-like protein"/>
    <property type="match status" value="1"/>
</dbReference>
<feature type="disulfide bond" evidence="11">
    <location>
        <begin position="308"/>
        <end position="317"/>
    </location>
</feature>
<dbReference type="GO" id="GO:0042063">
    <property type="term" value="P:gliogenesis"/>
    <property type="evidence" value="ECO:0007669"/>
    <property type="project" value="UniProtKB-ARBA"/>
</dbReference>
<feature type="domain" description="EGF-like" evidence="13">
    <location>
        <begin position="205"/>
        <end position="241"/>
    </location>
</feature>
<dbReference type="SMART" id="SM00181">
    <property type="entry name" value="EGF"/>
    <property type="match status" value="10"/>
</dbReference>
<dbReference type="SUPFAM" id="SSF57196">
    <property type="entry name" value="EGF/Laminin"/>
    <property type="match status" value="9"/>
</dbReference>
<evidence type="ECO:0000256" key="3">
    <source>
        <dbReference type="ARBA" id="ARBA00010011"/>
    </source>
</evidence>
<keyword evidence="10" id="KW-0325">Glycoprotein</keyword>
<reference evidence="16" key="1">
    <citation type="submission" date="2025-08" db="UniProtKB">
        <authorList>
            <consortium name="RefSeq"/>
        </authorList>
    </citation>
    <scope>IDENTIFICATION</scope>
    <source>
        <tissue evidence="16">Gonad</tissue>
    </source>
</reference>
<feature type="disulfide bond" evidence="11">
    <location>
        <begin position="77"/>
        <end position="86"/>
    </location>
</feature>
<dbReference type="GO" id="GO:0005509">
    <property type="term" value="F:calcium ion binding"/>
    <property type="evidence" value="ECO:0007669"/>
    <property type="project" value="InterPro"/>
</dbReference>
<feature type="domain" description="EGF-like" evidence="13">
    <location>
        <begin position="320"/>
        <end position="356"/>
    </location>
</feature>
<feature type="domain" description="EGF-like" evidence="13">
    <location>
        <begin position="10"/>
        <end position="46"/>
    </location>
</feature>
<dbReference type="PROSITE" id="PS00010">
    <property type="entry name" value="ASX_HYDROXYL"/>
    <property type="match status" value="5"/>
</dbReference>
<feature type="disulfide bond" evidence="11">
    <location>
        <begin position="36"/>
        <end position="45"/>
    </location>
</feature>
<evidence type="ECO:0000256" key="11">
    <source>
        <dbReference type="PROSITE-ProRule" id="PRU00076"/>
    </source>
</evidence>
<dbReference type="RefSeq" id="XP_019614935.1">
    <property type="nucleotide sequence ID" value="XM_019759376.1"/>
</dbReference>
<gene>
    <name evidence="16" type="primary">LOC109462781</name>
</gene>
<keyword evidence="5 11" id="KW-0245">EGF-like domain</keyword>
<evidence type="ECO:0000256" key="5">
    <source>
        <dbReference type="ARBA" id="ARBA00022536"/>
    </source>
</evidence>
<dbReference type="FunFam" id="2.10.25.10:FF:000118">
    <property type="entry name" value="protein delta homolog 2"/>
    <property type="match status" value="1"/>
</dbReference>
<proteinExistence type="inferred from homology"/>
<dbReference type="FunFam" id="2.10.10.10:FF:000005">
    <property type="entry name" value="Epididymal sperm binding protein 1"/>
    <property type="match status" value="1"/>
</dbReference>
<dbReference type="FunFam" id="2.10.25.10:FF:000004">
    <property type="entry name" value="Neurogenic locus notch 1"/>
    <property type="match status" value="1"/>
</dbReference>
<dbReference type="GO" id="GO:0043235">
    <property type="term" value="C:receptor complex"/>
    <property type="evidence" value="ECO:0007669"/>
    <property type="project" value="TreeGrafter"/>
</dbReference>
<accession>A0A6P4XEG3</accession>
<feature type="domain" description="EGF-like" evidence="13">
    <location>
        <begin position="243"/>
        <end position="279"/>
    </location>
</feature>
<organism evidence="15 16">
    <name type="scientific">Branchiostoma belcheri</name>
    <name type="common">Amphioxus</name>
    <dbReference type="NCBI Taxonomy" id="7741"/>
    <lineage>
        <taxon>Eukaryota</taxon>
        <taxon>Metazoa</taxon>
        <taxon>Chordata</taxon>
        <taxon>Cephalochordata</taxon>
        <taxon>Leptocardii</taxon>
        <taxon>Amphioxiformes</taxon>
        <taxon>Branchiostomatidae</taxon>
        <taxon>Branchiostoma</taxon>
    </lineage>
</organism>
<dbReference type="Proteomes" id="UP000515135">
    <property type="component" value="Unplaced"/>
</dbReference>
<dbReference type="PRINTS" id="PR00010">
    <property type="entry name" value="EGFBLOOD"/>
</dbReference>
<feature type="domain" description="Fibronectin type-II" evidence="14">
    <location>
        <begin position="647"/>
        <end position="691"/>
    </location>
</feature>
<feature type="domain" description="EGF-like" evidence="13">
    <location>
        <begin position="127"/>
        <end position="159"/>
    </location>
</feature>
<dbReference type="Pfam" id="PF19193">
    <property type="entry name" value="Tectonin"/>
    <property type="match status" value="2"/>
</dbReference>
<feature type="disulfide bond" evidence="11">
    <location>
        <begin position="193"/>
        <end position="202"/>
    </location>
</feature>
<keyword evidence="6" id="KW-0732">Signal</keyword>
<feature type="disulfide bond" evidence="11">
    <location>
        <begin position="384"/>
        <end position="393"/>
    </location>
</feature>
<dbReference type="InterPro" id="IPR000562">
    <property type="entry name" value="FN_type2_dom"/>
</dbReference>
<dbReference type="OrthoDB" id="430340at2759"/>
<dbReference type="FunFam" id="2.10.25.10:FF:000472">
    <property type="entry name" value="Uncharacterized protein, isoform A"/>
    <property type="match status" value="1"/>
</dbReference>
<feature type="domain" description="EGF-like" evidence="13">
    <location>
        <begin position="161"/>
        <end position="203"/>
    </location>
</feature>
<dbReference type="InterPro" id="IPR018097">
    <property type="entry name" value="EGF_Ca-bd_CS"/>
</dbReference>
<evidence type="ECO:0000256" key="2">
    <source>
        <dbReference type="ARBA" id="ARBA00004613"/>
    </source>
</evidence>
<keyword evidence="9 11" id="KW-1015">Disulfide bond</keyword>
<feature type="disulfide bond" evidence="11">
    <location>
        <begin position="346"/>
        <end position="355"/>
    </location>
</feature>
<feature type="disulfide bond" evidence="11">
    <location>
        <begin position="149"/>
        <end position="158"/>
    </location>
</feature>
<dbReference type="PROSITE" id="PS51092">
    <property type="entry name" value="FN2_2"/>
    <property type="match status" value="2"/>
</dbReference>
<sequence length="775" mass="85787">MYRRQGTRPDPDYCFGVICHNGGTCVLDIHGYSCQCLTGYTGHDCEITPTVCSGWPCRNGGTCFVEENDDKPFSCKCAPGYVGKDCEIDYDECHNNPCQNGGTCRDGVNSYTCNCVPGYTGKSCETSTDFCSWAYCLNGGSCVEGACECLSGYTGYYCGCEPFVCIRVGLPCKNDGICYAATEDDNRDYRCKCAPGYVGENCETDFDECHNNPCQNDGTCRDRVNDFSCICAPGYTGKRCETDVDECESTPCQNGGTCEDEVNTYSCTCDYGYTGDNCEIEPAVCEVVTCENDGFCVEEGDDYKCINCKSGYEGQRCEKNIDDCSGVDCKNGGTCEDEVNSYRCNCVPGYKGDHCDTNINECESTPCQNFGTCEDGVNSYRCNCYPGFQGKHCETRCKLGEVECSTDDNGLVHCDVQACGWERIDGKFKFNFVTVGRAGVWGVRSDNEVFYRTGTYENEASVGTDWTNVVNVPFTSISSGIEVVWAVHKHSDVFLIYVVTTEPRKGSPLQVHTRVKTAKQALKQVYVSSTSNQMWGIDNEDHAQRRTGITTDTPFGTGWETIDLTSWISFVSWFTGSLSLKTFVSVSIGRAGVWAVGSDHKVYYRTGTFENEDSTGTGWEHVGGVSLKQISSGNGEVWGVGTDNKIHVLGKCHFPFAYEGELYYSCTNVSHDHPWCSLTADYQGKWKNCDECHFPFKYKGKTYYSCTNVGHNRPWCSLTADYQGEWKDCDGITSETLLGSDWQPVEGRLKQVYVSSSSNQVWGVMPDGTVYRRIR</sequence>
<comment type="subcellular location">
    <subcellularLocation>
        <location evidence="1">Membrane</location>
    </subcellularLocation>
    <subcellularLocation>
        <location evidence="2">Secreted</location>
    </subcellularLocation>
</comment>
<dbReference type="InterPro" id="IPR013032">
    <property type="entry name" value="EGF-like_CS"/>
</dbReference>
<dbReference type="GO" id="GO:0005886">
    <property type="term" value="C:plasma membrane"/>
    <property type="evidence" value="ECO:0007669"/>
    <property type="project" value="UniProtKB-ARBA"/>
</dbReference>
<evidence type="ECO:0000259" key="13">
    <source>
        <dbReference type="PROSITE" id="PS50026"/>
    </source>
</evidence>
<dbReference type="GeneID" id="109462781"/>
<evidence type="ECO:0000313" key="16">
    <source>
        <dbReference type="RefSeq" id="XP_019614935.1"/>
    </source>
</evidence>
<feature type="domain" description="Fibronectin type-II" evidence="14">
    <location>
        <begin position="687"/>
        <end position="731"/>
    </location>
</feature>
<name>A0A6P4XEG3_BRABE</name>
<feature type="domain" description="EGF-like" evidence="13">
    <location>
        <begin position="281"/>
        <end position="318"/>
    </location>
</feature>
<feature type="disulfide bond" evidence="11">
    <location>
        <begin position="231"/>
        <end position="240"/>
    </location>
</feature>
<dbReference type="SMART" id="SM00059">
    <property type="entry name" value="FN2"/>
    <property type="match status" value="2"/>
</dbReference>
<dbReference type="InterPro" id="IPR001881">
    <property type="entry name" value="EGF-like_Ca-bd_dom"/>
</dbReference>
<feature type="domain" description="EGF-like" evidence="13">
    <location>
        <begin position="358"/>
        <end position="394"/>
    </location>
</feature>
<dbReference type="InterPro" id="IPR006624">
    <property type="entry name" value="Beta-propeller_rpt_TECPR"/>
</dbReference>